<name>A0AAW0MLM2_9GOBI</name>
<sequence>MSLSQILPSLFLSGSNVSLSSQKNITLIVNVTLTHPSPLPAPRSDVQVLRVPVRDLPSAPLSRHFDAVAERIHGNVGGTLVHCALGRSRSPALVMAYLMRFRGASLRQAHELVRDKRPDIRLNRGFWEQLLSYERKLYGHNSVRLEEEEEGGARGHFRPGSSLLTRLLLLQAWLLPPPQVCRLLPLQAWLLPFALAQICFSHFTTAQEGGACCKMGGACSEEGGACSEEGGACCEEGGASGASVSVAKTTLCCCEFVRSSISFETNVTQATPTCRHRPRPHADTDHAHLQTQATPQFAWSQWPFPTLGLKHLPRSDRRRKCRT</sequence>
<evidence type="ECO:0000256" key="1">
    <source>
        <dbReference type="ARBA" id="ARBA00008601"/>
    </source>
</evidence>
<dbReference type="GO" id="GO:0004721">
    <property type="term" value="F:phosphoprotein phosphatase activity"/>
    <property type="evidence" value="ECO:0007669"/>
    <property type="project" value="UniProtKB-KW"/>
</dbReference>
<evidence type="ECO:0000313" key="7">
    <source>
        <dbReference type="Proteomes" id="UP001460270"/>
    </source>
</evidence>
<organism evidence="6 7">
    <name type="scientific">Mugilogobius chulae</name>
    <name type="common">yellowstripe goby</name>
    <dbReference type="NCBI Taxonomy" id="88201"/>
    <lineage>
        <taxon>Eukaryota</taxon>
        <taxon>Metazoa</taxon>
        <taxon>Chordata</taxon>
        <taxon>Craniata</taxon>
        <taxon>Vertebrata</taxon>
        <taxon>Euteleostomi</taxon>
        <taxon>Actinopterygii</taxon>
        <taxon>Neopterygii</taxon>
        <taxon>Teleostei</taxon>
        <taxon>Neoteleostei</taxon>
        <taxon>Acanthomorphata</taxon>
        <taxon>Gobiaria</taxon>
        <taxon>Gobiiformes</taxon>
        <taxon>Gobioidei</taxon>
        <taxon>Gobiidae</taxon>
        <taxon>Gobionellinae</taxon>
        <taxon>Mugilogobius</taxon>
    </lineage>
</organism>
<dbReference type="InterPro" id="IPR016130">
    <property type="entry name" value="Tyr_Pase_AS"/>
</dbReference>
<evidence type="ECO:0000259" key="4">
    <source>
        <dbReference type="PROSITE" id="PS50054"/>
    </source>
</evidence>
<dbReference type="PROSITE" id="PS00383">
    <property type="entry name" value="TYR_PHOSPHATASE_1"/>
    <property type="match status" value="1"/>
</dbReference>
<dbReference type="Gene3D" id="3.90.190.10">
    <property type="entry name" value="Protein tyrosine phosphatase superfamily"/>
    <property type="match status" value="1"/>
</dbReference>
<dbReference type="Proteomes" id="UP001460270">
    <property type="component" value="Unassembled WGS sequence"/>
</dbReference>
<dbReference type="InterPro" id="IPR020422">
    <property type="entry name" value="TYR_PHOSPHATASE_DUAL_dom"/>
</dbReference>
<dbReference type="PANTHER" id="PTHR45961:SF1">
    <property type="entry name" value="DUAL SPECIFICITY PROTEIN PHOSPHATASE 18 ISOFORM X1"/>
    <property type="match status" value="1"/>
</dbReference>
<keyword evidence="7" id="KW-1185">Reference proteome</keyword>
<dbReference type="PROSITE" id="PS50054">
    <property type="entry name" value="TYR_PHOSPHATASE_DUAL"/>
    <property type="match status" value="1"/>
</dbReference>
<keyword evidence="2" id="KW-0378">Hydrolase</keyword>
<comment type="caution">
    <text evidence="6">The sequence shown here is derived from an EMBL/GenBank/DDBJ whole genome shotgun (WGS) entry which is preliminary data.</text>
</comment>
<comment type="similarity">
    <text evidence="1">Belongs to the protein-tyrosine phosphatase family. Non-receptor class dual specificity subfamily.</text>
</comment>
<evidence type="ECO:0000313" key="6">
    <source>
        <dbReference type="EMBL" id="KAK7877646.1"/>
    </source>
</evidence>
<dbReference type="SUPFAM" id="SSF52799">
    <property type="entry name" value="(Phosphotyrosine protein) phosphatases II"/>
    <property type="match status" value="1"/>
</dbReference>
<keyword evidence="3" id="KW-0904">Protein phosphatase</keyword>
<dbReference type="GO" id="GO:0005737">
    <property type="term" value="C:cytoplasm"/>
    <property type="evidence" value="ECO:0007669"/>
    <property type="project" value="TreeGrafter"/>
</dbReference>
<dbReference type="InterPro" id="IPR000387">
    <property type="entry name" value="Tyr_Pase_dom"/>
</dbReference>
<proteinExistence type="inferred from homology"/>
<dbReference type="CDD" id="cd14514">
    <property type="entry name" value="DUSP14-like"/>
    <property type="match status" value="1"/>
</dbReference>
<evidence type="ECO:0008006" key="8">
    <source>
        <dbReference type="Google" id="ProtNLM"/>
    </source>
</evidence>
<dbReference type="SMART" id="SM00195">
    <property type="entry name" value="DSPc"/>
    <property type="match status" value="1"/>
</dbReference>
<dbReference type="AlphaFoldDB" id="A0AAW0MLM2"/>
<dbReference type="EMBL" id="JBBPFD010000680">
    <property type="protein sequence ID" value="KAK7877646.1"/>
    <property type="molecule type" value="Genomic_DNA"/>
</dbReference>
<gene>
    <name evidence="6" type="ORF">WMY93_031658</name>
</gene>
<feature type="domain" description="Tyrosine specific protein phosphatases" evidence="5">
    <location>
        <begin position="63"/>
        <end position="120"/>
    </location>
</feature>
<dbReference type="PANTHER" id="PTHR45961">
    <property type="entry name" value="IP21249P"/>
    <property type="match status" value="1"/>
</dbReference>
<dbReference type="InterPro" id="IPR052103">
    <property type="entry name" value="Dual_spec_Phospatases"/>
</dbReference>
<reference evidence="7" key="1">
    <citation type="submission" date="2024-04" db="EMBL/GenBank/DDBJ databases">
        <title>Salinicola lusitanus LLJ914,a marine bacterium isolated from the Okinawa Trough.</title>
        <authorList>
            <person name="Li J."/>
        </authorList>
    </citation>
    <scope>NUCLEOTIDE SEQUENCE [LARGE SCALE GENOMIC DNA]</scope>
</reference>
<evidence type="ECO:0000256" key="3">
    <source>
        <dbReference type="ARBA" id="ARBA00022912"/>
    </source>
</evidence>
<accession>A0AAW0MLM2</accession>
<dbReference type="InterPro" id="IPR000340">
    <property type="entry name" value="Dual-sp_phosphatase_cat-dom"/>
</dbReference>
<dbReference type="PROSITE" id="PS50056">
    <property type="entry name" value="TYR_PHOSPHATASE_2"/>
    <property type="match status" value="1"/>
</dbReference>
<dbReference type="InterPro" id="IPR029021">
    <property type="entry name" value="Prot-tyrosine_phosphatase-like"/>
</dbReference>
<evidence type="ECO:0000259" key="5">
    <source>
        <dbReference type="PROSITE" id="PS50056"/>
    </source>
</evidence>
<dbReference type="Pfam" id="PF00782">
    <property type="entry name" value="DSPc"/>
    <property type="match status" value="1"/>
</dbReference>
<protein>
    <recommendedName>
        <fullName evidence="8">Protein-tyrosine-phosphatase</fullName>
    </recommendedName>
</protein>
<evidence type="ECO:0000256" key="2">
    <source>
        <dbReference type="ARBA" id="ARBA00022801"/>
    </source>
</evidence>
<feature type="domain" description="Tyrosine-protein phosphatase" evidence="4">
    <location>
        <begin position="2"/>
        <end position="139"/>
    </location>
</feature>